<evidence type="ECO:0000256" key="1">
    <source>
        <dbReference type="SAM" id="SignalP"/>
    </source>
</evidence>
<protein>
    <recommendedName>
        <fullName evidence="4">Glycosyl transferase CAP10 domain-containing protein</fullName>
    </recommendedName>
</protein>
<name>A0ABR1FJT8_AURAN</name>
<evidence type="ECO:0000313" key="3">
    <source>
        <dbReference type="Proteomes" id="UP001363151"/>
    </source>
</evidence>
<dbReference type="PANTHER" id="PTHR12203">
    <property type="entry name" value="KDEL LYS-ASP-GLU-LEU CONTAINING - RELATED"/>
    <property type="match status" value="1"/>
</dbReference>
<feature type="signal peptide" evidence="1">
    <location>
        <begin position="1"/>
        <end position="15"/>
    </location>
</feature>
<accession>A0ABR1FJT8</accession>
<dbReference type="EMBL" id="JBBJCI010000371">
    <property type="protein sequence ID" value="KAK7232126.1"/>
    <property type="molecule type" value="Genomic_DNA"/>
</dbReference>
<keyword evidence="1" id="KW-0732">Signal</keyword>
<feature type="chain" id="PRO_5045047715" description="Glycosyl transferase CAP10 domain-containing protein" evidence="1">
    <location>
        <begin position="16"/>
        <end position="435"/>
    </location>
</feature>
<reference evidence="2 3" key="1">
    <citation type="submission" date="2024-03" db="EMBL/GenBank/DDBJ databases">
        <title>Aureococcus anophagefferens CCMP1851 and Kratosvirus quantuckense: Draft genome of a second virus-susceptible host strain in the model system.</title>
        <authorList>
            <person name="Chase E."/>
            <person name="Truchon A.R."/>
            <person name="Schepens W."/>
            <person name="Wilhelm S.W."/>
        </authorList>
    </citation>
    <scope>NUCLEOTIDE SEQUENCE [LARGE SCALE GENOMIC DNA]</scope>
    <source>
        <strain evidence="2 3">CCMP1851</strain>
    </source>
</reference>
<dbReference type="PANTHER" id="PTHR12203:SF35">
    <property type="entry name" value="PROTEIN O-GLUCOSYLTRANSFERASE 1"/>
    <property type="match status" value="1"/>
</dbReference>
<gene>
    <name evidence="2" type="ORF">SO694_00031376</name>
</gene>
<sequence>MLRRVAVTLVALARAAPWTPELAHDGTTPWDGPAMIRAELKRSVAAYAARTTAEEARKYAASLARHGDQLCVFLRGRLFVSDKFLDQSKHKKHAAYVLSAHKRVALPNALYLFEKDSTGGDSWPARTGGDPATPLLVISKKKGYGGLGVLVPNPFFENGDVNKWGRAAKALHEAAKARPWESRRADVFWRGNVGNHAPNADYDFCDRDSGNYARFEALSLAVDHPETFDVKCQKCRPRNASAFPCPTDAYDATMAALVDDAAPMRDEAWVDPRDYSAHRAVLNLPGTTAGGYSRNLNHLWVLKAPVLLWDAPFVEHYYPALRHGDTHLAVDRRDALSFARSALGDAREARRLAAGAMAVYETYLCPQCLAAYLRDVYDELRDRFALASILDGGDDPRRFLRSLACAGAPVAFREVVEASDRADGLATAPVDLDPC</sequence>
<evidence type="ECO:0000313" key="2">
    <source>
        <dbReference type="EMBL" id="KAK7232126.1"/>
    </source>
</evidence>
<proteinExistence type="predicted"/>
<dbReference type="InterPro" id="IPR051091">
    <property type="entry name" value="O-Glucosyltr/Glycosyltrsf_90"/>
</dbReference>
<comment type="caution">
    <text evidence="2">The sequence shown here is derived from an EMBL/GenBank/DDBJ whole genome shotgun (WGS) entry which is preliminary data.</text>
</comment>
<dbReference type="Proteomes" id="UP001363151">
    <property type="component" value="Unassembled WGS sequence"/>
</dbReference>
<evidence type="ECO:0008006" key="4">
    <source>
        <dbReference type="Google" id="ProtNLM"/>
    </source>
</evidence>
<organism evidence="2 3">
    <name type="scientific">Aureococcus anophagefferens</name>
    <name type="common">Harmful bloom alga</name>
    <dbReference type="NCBI Taxonomy" id="44056"/>
    <lineage>
        <taxon>Eukaryota</taxon>
        <taxon>Sar</taxon>
        <taxon>Stramenopiles</taxon>
        <taxon>Ochrophyta</taxon>
        <taxon>Pelagophyceae</taxon>
        <taxon>Pelagomonadales</taxon>
        <taxon>Pelagomonadaceae</taxon>
        <taxon>Aureococcus</taxon>
    </lineage>
</organism>
<keyword evidence="3" id="KW-1185">Reference proteome</keyword>